<dbReference type="PANTHER" id="PTHR45138:SF9">
    <property type="entry name" value="DIGUANYLATE CYCLASE DGCM-RELATED"/>
    <property type="match status" value="1"/>
</dbReference>
<dbReference type="InterPro" id="IPR050469">
    <property type="entry name" value="Diguanylate_Cyclase"/>
</dbReference>
<gene>
    <name evidence="5" type="ORF">ACFPP9_00055</name>
</gene>
<evidence type="ECO:0000259" key="4">
    <source>
        <dbReference type="PROSITE" id="PS50887"/>
    </source>
</evidence>
<name>A0ABW0PQ53_9HYPH</name>
<dbReference type="EC" id="2.7.7.65" evidence="1"/>
<dbReference type="SMART" id="SM00267">
    <property type="entry name" value="GGDEF"/>
    <property type="match status" value="1"/>
</dbReference>
<dbReference type="SUPFAM" id="SSF55073">
    <property type="entry name" value="Nucleotide cyclase"/>
    <property type="match status" value="1"/>
</dbReference>
<evidence type="ECO:0000256" key="3">
    <source>
        <dbReference type="SAM" id="Coils"/>
    </source>
</evidence>
<dbReference type="InterPro" id="IPR000160">
    <property type="entry name" value="GGDEF_dom"/>
</dbReference>
<evidence type="ECO:0000256" key="2">
    <source>
        <dbReference type="ARBA" id="ARBA00034247"/>
    </source>
</evidence>
<dbReference type="CDD" id="cd01949">
    <property type="entry name" value="GGDEF"/>
    <property type="match status" value="1"/>
</dbReference>
<organism evidence="5 6">
    <name type="scientific">Kaistia terrae</name>
    <dbReference type="NCBI Taxonomy" id="537017"/>
    <lineage>
        <taxon>Bacteria</taxon>
        <taxon>Pseudomonadati</taxon>
        <taxon>Pseudomonadota</taxon>
        <taxon>Alphaproteobacteria</taxon>
        <taxon>Hyphomicrobiales</taxon>
        <taxon>Kaistiaceae</taxon>
        <taxon>Kaistia</taxon>
    </lineage>
</organism>
<dbReference type="RefSeq" id="WP_266344775.1">
    <property type="nucleotide sequence ID" value="NZ_JAPKNH010000006.1"/>
</dbReference>
<keyword evidence="6" id="KW-1185">Reference proteome</keyword>
<dbReference type="PROSITE" id="PS50887">
    <property type="entry name" value="GGDEF"/>
    <property type="match status" value="1"/>
</dbReference>
<evidence type="ECO:0000313" key="5">
    <source>
        <dbReference type="EMBL" id="MFC5514144.1"/>
    </source>
</evidence>
<accession>A0ABW0PQ53</accession>
<reference evidence="6" key="1">
    <citation type="journal article" date="2019" name="Int. J. Syst. Evol. Microbiol.">
        <title>The Global Catalogue of Microorganisms (GCM) 10K type strain sequencing project: providing services to taxonomists for standard genome sequencing and annotation.</title>
        <authorList>
            <consortium name="The Broad Institute Genomics Platform"/>
            <consortium name="The Broad Institute Genome Sequencing Center for Infectious Disease"/>
            <person name="Wu L."/>
            <person name="Ma J."/>
        </authorList>
    </citation>
    <scope>NUCLEOTIDE SEQUENCE [LARGE SCALE GENOMIC DNA]</scope>
    <source>
        <strain evidence="6">KACC 12633</strain>
    </source>
</reference>
<feature type="coiled-coil region" evidence="3">
    <location>
        <begin position="45"/>
        <end position="72"/>
    </location>
</feature>
<dbReference type="PANTHER" id="PTHR45138">
    <property type="entry name" value="REGULATORY COMPONENTS OF SENSORY TRANSDUCTION SYSTEM"/>
    <property type="match status" value="1"/>
</dbReference>
<keyword evidence="3" id="KW-0175">Coiled coil</keyword>
<dbReference type="InterPro" id="IPR043128">
    <property type="entry name" value="Rev_trsase/Diguanyl_cyclase"/>
</dbReference>
<dbReference type="InterPro" id="IPR029787">
    <property type="entry name" value="Nucleotide_cyclase"/>
</dbReference>
<dbReference type="Proteomes" id="UP001596150">
    <property type="component" value="Unassembled WGS sequence"/>
</dbReference>
<dbReference type="Gene3D" id="3.30.70.270">
    <property type="match status" value="1"/>
</dbReference>
<dbReference type="EMBL" id="JBHSML010000001">
    <property type="protein sequence ID" value="MFC5514144.1"/>
    <property type="molecule type" value="Genomic_DNA"/>
</dbReference>
<evidence type="ECO:0000313" key="6">
    <source>
        <dbReference type="Proteomes" id="UP001596150"/>
    </source>
</evidence>
<proteinExistence type="predicted"/>
<sequence>MSSAPILKPQHLGVTGADPRAIARRRETEDGGLSPDLPVEQRSLVMRLSEEVAALRRALDASQHRIAALEVEAAEDPISGLFNRRAFLREVERAIAFQTRYPMTCGIALIDIDGMDAIRDTQGQSGLNRALRSIGETLRAGIRSCDFTARTGNEQFAVALWNSTPADCSHRVLGLQRAIAGLDLPSAPKGGLGTRSSVVMIEPGTIAEQVITTADTLLLEGVACGQAMMSGKS</sequence>
<comment type="caution">
    <text evidence="5">The sequence shown here is derived from an EMBL/GenBank/DDBJ whole genome shotgun (WGS) entry which is preliminary data.</text>
</comment>
<dbReference type="Pfam" id="PF00990">
    <property type="entry name" value="GGDEF"/>
    <property type="match status" value="1"/>
</dbReference>
<feature type="domain" description="GGDEF" evidence="4">
    <location>
        <begin position="103"/>
        <end position="233"/>
    </location>
</feature>
<evidence type="ECO:0000256" key="1">
    <source>
        <dbReference type="ARBA" id="ARBA00012528"/>
    </source>
</evidence>
<comment type="catalytic activity">
    <reaction evidence="2">
        <text>2 GTP = 3',3'-c-di-GMP + 2 diphosphate</text>
        <dbReference type="Rhea" id="RHEA:24898"/>
        <dbReference type="ChEBI" id="CHEBI:33019"/>
        <dbReference type="ChEBI" id="CHEBI:37565"/>
        <dbReference type="ChEBI" id="CHEBI:58805"/>
        <dbReference type="EC" id="2.7.7.65"/>
    </reaction>
</comment>
<protein>
    <recommendedName>
        <fullName evidence="1">diguanylate cyclase</fullName>
        <ecNumber evidence="1">2.7.7.65</ecNumber>
    </recommendedName>
</protein>
<dbReference type="NCBIfam" id="TIGR00254">
    <property type="entry name" value="GGDEF"/>
    <property type="match status" value="1"/>
</dbReference>